<evidence type="ECO:0000256" key="4">
    <source>
        <dbReference type="ARBA" id="ARBA00022692"/>
    </source>
</evidence>
<dbReference type="InterPro" id="IPR000531">
    <property type="entry name" value="Beta-barrel_TonB"/>
</dbReference>
<dbReference type="Gene3D" id="2.170.130.10">
    <property type="entry name" value="TonB-dependent receptor, plug domain"/>
    <property type="match status" value="1"/>
</dbReference>
<dbReference type="PROSITE" id="PS52016">
    <property type="entry name" value="TONB_DEPENDENT_REC_3"/>
    <property type="match status" value="1"/>
</dbReference>
<evidence type="ECO:0000259" key="10">
    <source>
        <dbReference type="Pfam" id="PF00593"/>
    </source>
</evidence>
<evidence type="ECO:0000256" key="8">
    <source>
        <dbReference type="PROSITE-ProRule" id="PRU01360"/>
    </source>
</evidence>
<dbReference type="PANTHER" id="PTHR47234">
    <property type="match status" value="1"/>
</dbReference>
<comment type="caution">
    <text evidence="12">The sequence shown here is derived from an EMBL/GenBank/DDBJ whole genome shotgun (WGS) entry which is preliminary data.</text>
</comment>
<dbReference type="OrthoDB" id="6276154at2"/>
<keyword evidence="7 8" id="KW-0998">Cell outer membrane</keyword>
<organism evidence="12 13">
    <name type="scientific">Pseudoxanthomonas winnipegensis</name>
    <dbReference type="NCBI Taxonomy" id="2480810"/>
    <lineage>
        <taxon>Bacteria</taxon>
        <taxon>Pseudomonadati</taxon>
        <taxon>Pseudomonadota</taxon>
        <taxon>Gammaproteobacteria</taxon>
        <taxon>Lysobacterales</taxon>
        <taxon>Lysobacteraceae</taxon>
        <taxon>Pseudoxanthomonas</taxon>
    </lineage>
</organism>
<dbReference type="InterPro" id="IPR039426">
    <property type="entry name" value="TonB-dep_rcpt-like"/>
</dbReference>
<dbReference type="InterPro" id="IPR037066">
    <property type="entry name" value="Plug_dom_sf"/>
</dbReference>
<evidence type="ECO:0000256" key="2">
    <source>
        <dbReference type="ARBA" id="ARBA00022448"/>
    </source>
</evidence>
<keyword evidence="4 8" id="KW-0812">Transmembrane</keyword>
<feature type="domain" description="TonB-dependent receptor plug" evidence="11">
    <location>
        <begin position="123"/>
        <end position="241"/>
    </location>
</feature>
<evidence type="ECO:0000256" key="1">
    <source>
        <dbReference type="ARBA" id="ARBA00004571"/>
    </source>
</evidence>
<dbReference type="PANTHER" id="PTHR47234:SF1">
    <property type="entry name" value="TONB-DEPENDENT RECEPTOR"/>
    <property type="match status" value="1"/>
</dbReference>
<name>A0A4Q8M3I3_9GAMM</name>
<evidence type="ECO:0000256" key="7">
    <source>
        <dbReference type="ARBA" id="ARBA00023237"/>
    </source>
</evidence>
<evidence type="ECO:0000256" key="6">
    <source>
        <dbReference type="ARBA" id="ARBA00023136"/>
    </source>
</evidence>
<keyword evidence="12" id="KW-0675">Receptor</keyword>
<dbReference type="SUPFAM" id="SSF56935">
    <property type="entry name" value="Porins"/>
    <property type="match status" value="1"/>
</dbReference>
<keyword evidence="3 8" id="KW-1134">Transmembrane beta strand</keyword>
<proteinExistence type="inferred from homology"/>
<comment type="similarity">
    <text evidence="8 9">Belongs to the TonB-dependent receptor family.</text>
</comment>
<comment type="subcellular location">
    <subcellularLocation>
        <location evidence="1 8">Cell outer membrane</location>
        <topology evidence="1 8">Multi-pass membrane protein</topology>
    </subcellularLocation>
</comment>
<evidence type="ECO:0000256" key="5">
    <source>
        <dbReference type="ARBA" id="ARBA00023077"/>
    </source>
</evidence>
<feature type="domain" description="TonB-dependent receptor-like beta-barrel" evidence="10">
    <location>
        <begin position="443"/>
        <end position="996"/>
    </location>
</feature>
<evidence type="ECO:0000256" key="9">
    <source>
        <dbReference type="RuleBase" id="RU003357"/>
    </source>
</evidence>
<dbReference type="Gene3D" id="2.40.170.20">
    <property type="entry name" value="TonB-dependent receptor, beta-barrel domain"/>
    <property type="match status" value="1"/>
</dbReference>
<keyword evidence="2 8" id="KW-0813">Transport</keyword>
<dbReference type="InterPro" id="IPR036942">
    <property type="entry name" value="Beta-barrel_TonB_sf"/>
</dbReference>
<sequence length="1056" mass="111263">MREKAAGGVPSDAQVLQWIQRISGIAVIAATEAWRRDWLGPVGGGALPCRLRTPSHRHRRTRSRAVMSQLPRMLARSLSLLSLGIAGALQAQSATPPAGKVDQLDAVLVTGTNIRGAEPAGNVVQVIGAEQIKASGKSTIADFLRDLPANFAGGVGLSDNVQGGQDASAAGANMTGGQGVNLRGLGALSTLVLVDGRRVAAAGQYGDFVDISNIPLAAIDRIEVLADGASAVYGSDAVGGVVNIILKRDAEGFDTSVRVGTTTQGGGQQTQVSQTWGGSWDGGHAFIGAEFNRQGSVSASDRDIYNDGDLSDRGGVDWPHYTSRAGSAANLFSGTASASGNVVYSVPGGSGVGLTSSDLVAVGDGAGNTSNPWDQVDILPEMKRTSVFGSFEQALGDSATLYGDLRYTHRQGEYKQGYATYYGSLPATSPYYISGVSNNFGVLIDDAPLTRTVSDKALAADLGLRFELGAGWHGDAEVSYSREEQNRRSTMLRNANIYDRVASGSTTVQAPSSISCALMGLNSSSATTTAAQAYCAALDYTAFNPYTTDALSDQVLGELIGYEDVTFKSWLAQASFKVDGTLAHLPGGALRLAAGLDWRRENISGDLDFNWRSIDPVQVAYGTTERDVAAGFVEAAVPLIGKDNALPWAKALDVSLALRHERYSGLGRYDTTNPKIGVSFKPTDDLTLRGSWGTSFHAPPMRYMYDGVQPVTGGNAAFMRADLYSAPCSTTLVALNGVSGNPGGSGNCSFTAIVVSGGAGTSLKPEQAHTWTAGFDYTPDWAPGLKLGAGYFNIKIDDRIVRIQSGTLPSILANYFATGTSPYLANLSVNPSLEEVNAMLSDPRYLGQLGAGPVQSASDVAMIVYATQMNLARLKMDGFDFNASYGWNLGAGALDVFLRGTRLLSYKVQSAPGQNYVNQLGQYSAVGNPVKLRSQQGISWSHGDLRGTLTANYVHDYQCSSGCYVPGSSGSPALATTPIKISSWTTWDLQLDYDLSRFGGLFQDMLVSFSSTNIFDKDPPFIDGGTAASDSLADPYDAANATVIGRTLALTINKHW</sequence>
<evidence type="ECO:0000256" key="3">
    <source>
        <dbReference type="ARBA" id="ARBA00022452"/>
    </source>
</evidence>
<dbReference type="EMBL" id="SHMG01000009">
    <property type="protein sequence ID" value="TAA39619.1"/>
    <property type="molecule type" value="Genomic_DNA"/>
</dbReference>
<keyword evidence="6 8" id="KW-0472">Membrane</keyword>
<dbReference type="AlphaFoldDB" id="A0A4Q8M3I3"/>
<keyword evidence="5 9" id="KW-0798">TonB box</keyword>
<protein>
    <submittedName>
        <fullName evidence="12">TonB-dependent receptor</fullName>
    </submittedName>
</protein>
<evidence type="ECO:0000313" key="12">
    <source>
        <dbReference type="EMBL" id="TAA39619.1"/>
    </source>
</evidence>
<accession>A0A4Q8M3I3</accession>
<evidence type="ECO:0000259" key="11">
    <source>
        <dbReference type="Pfam" id="PF07715"/>
    </source>
</evidence>
<dbReference type="Proteomes" id="UP000294164">
    <property type="component" value="Unassembled WGS sequence"/>
</dbReference>
<evidence type="ECO:0000313" key="13">
    <source>
        <dbReference type="Proteomes" id="UP000294164"/>
    </source>
</evidence>
<dbReference type="GO" id="GO:0009279">
    <property type="term" value="C:cell outer membrane"/>
    <property type="evidence" value="ECO:0007669"/>
    <property type="project" value="UniProtKB-SubCell"/>
</dbReference>
<reference evidence="12 13" key="1">
    <citation type="submission" date="2019-02" db="EMBL/GenBank/DDBJ databases">
        <title>WGS of Pseudoxanthomonas species novum from clinical isolates.</title>
        <authorList>
            <person name="Bernier A.-M."/>
            <person name="Bernard K."/>
            <person name="Vachon A."/>
        </authorList>
    </citation>
    <scope>NUCLEOTIDE SEQUENCE [LARGE SCALE GENOMIC DNA]</scope>
    <source>
        <strain evidence="12 13">NML130969</strain>
    </source>
</reference>
<dbReference type="InterPro" id="IPR012910">
    <property type="entry name" value="Plug_dom"/>
</dbReference>
<gene>
    <name evidence="12" type="ORF">EA655_14140</name>
</gene>
<dbReference type="Pfam" id="PF07715">
    <property type="entry name" value="Plug"/>
    <property type="match status" value="1"/>
</dbReference>
<dbReference type="Pfam" id="PF00593">
    <property type="entry name" value="TonB_dep_Rec_b-barrel"/>
    <property type="match status" value="1"/>
</dbReference>